<dbReference type="AlphaFoldDB" id="A0AAD8YCD6"/>
<keyword evidence="3" id="KW-0325">Glycoprotein</keyword>
<evidence type="ECO:0000259" key="7">
    <source>
        <dbReference type="PROSITE" id="PS51465"/>
    </source>
</evidence>
<evidence type="ECO:0000256" key="5">
    <source>
        <dbReference type="SAM" id="SignalP"/>
    </source>
</evidence>
<evidence type="ECO:0000256" key="1">
    <source>
        <dbReference type="ARBA" id="ARBA00022729"/>
    </source>
</evidence>
<feature type="domain" description="DOMON" evidence="6">
    <location>
        <begin position="76"/>
        <end position="198"/>
    </location>
</feature>
<dbReference type="GO" id="GO:0005518">
    <property type="term" value="F:collagen binding"/>
    <property type="evidence" value="ECO:0007669"/>
    <property type="project" value="TreeGrafter"/>
</dbReference>
<evidence type="ECO:0000256" key="2">
    <source>
        <dbReference type="ARBA" id="ARBA00023157"/>
    </source>
</evidence>
<dbReference type="InterPro" id="IPR005018">
    <property type="entry name" value="DOMON_domain"/>
</dbReference>
<dbReference type="InterPro" id="IPR036058">
    <property type="entry name" value="Kazal_dom_sf"/>
</dbReference>
<sequence length="653" mass="69281">MAAAKFIVASILVASSVPSAAEDVLISVPTPAPVTPTPWPTYWPTYVPTYTPTPGEELRTSLRCPSSFESFVQIDEAASMQYSIVESDDPLESGIFCGRLFVDSSDEWVAIAFSEDGNMPGSDAIVAVLEEESVLKYHLGGRDPSAVILMEDDRQTLQDTFVGVYGTMAVVEFTKLLVEEEEVTINGNGLNIFLHARGDVWPGYHVSRTVFVDVVESKRTVANGCDETRPCPDGEYCKLPAGKCLDAFETQVGICVRIHDNCNWPVSYLPICGCDGETYGNECEVDESGTSVAYEGHCELAMRQVDLSQTNPDLPCPEKQCLGPNGECGDVVNCFADPCDVQNECAYKECEANYCGGCHHVCTQNINGTKFSDDIFCASVWKPVCGDDNNTYSNNCEANKVNVNVAYEGECKDIAVFQSEEKCSPGGACSTEGSSCSEGTETCCGETYDSLKCDCFGGSWMCRATDACMFPSCCQAGPPKDKPAPSMDFCFSGAACDTEFDDDYCCNDFTNPGHTYCTKSGGMSPEPEDSQPVTTEAPVTTTTTVATTTTTSAPPETDSPTPAPSKSTASPTPAPTGSPAVALTSSPTAPPTPSPTEFPTPSPTAPPVESQTTSTEGTTSTTSQTTSTEGTTSSTSQTTSTEGTTSTTSQTIS</sequence>
<dbReference type="InterPro" id="IPR002350">
    <property type="entry name" value="Kazal_dom"/>
</dbReference>
<evidence type="ECO:0000313" key="8">
    <source>
        <dbReference type="EMBL" id="KAK1742960.1"/>
    </source>
</evidence>
<dbReference type="EMBL" id="JATAAI010000010">
    <property type="protein sequence ID" value="KAK1742960.1"/>
    <property type="molecule type" value="Genomic_DNA"/>
</dbReference>
<dbReference type="Gene3D" id="3.30.60.30">
    <property type="match status" value="2"/>
</dbReference>
<dbReference type="PROSITE" id="PS51465">
    <property type="entry name" value="KAZAL_2"/>
    <property type="match status" value="2"/>
</dbReference>
<dbReference type="PANTHER" id="PTHR13866:SF29">
    <property type="entry name" value="FOLLISTATIN"/>
    <property type="match status" value="1"/>
</dbReference>
<dbReference type="CDD" id="cd09631">
    <property type="entry name" value="DOMON_DOH"/>
    <property type="match status" value="1"/>
</dbReference>
<keyword evidence="1 5" id="KW-0732">Signal</keyword>
<dbReference type="InterPro" id="IPR045266">
    <property type="entry name" value="DOH_DOMON"/>
</dbReference>
<dbReference type="GO" id="GO:0050840">
    <property type="term" value="F:extracellular matrix binding"/>
    <property type="evidence" value="ECO:0007669"/>
    <property type="project" value="TreeGrafter"/>
</dbReference>
<keyword evidence="9" id="KW-1185">Reference proteome</keyword>
<dbReference type="PROSITE" id="PS50836">
    <property type="entry name" value="DOMON"/>
    <property type="match status" value="1"/>
</dbReference>
<dbReference type="SMART" id="SM00280">
    <property type="entry name" value="KAZAL"/>
    <property type="match status" value="2"/>
</dbReference>
<evidence type="ECO:0000256" key="4">
    <source>
        <dbReference type="SAM" id="MobiDB-lite"/>
    </source>
</evidence>
<gene>
    <name evidence="8" type="ORF">QTG54_006557</name>
</gene>
<comment type="caution">
    <text evidence="8">The sequence shown here is derived from an EMBL/GenBank/DDBJ whole genome shotgun (WGS) entry which is preliminary data.</text>
</comment>
<evidence type="ECO:0000313" key="9">
    <source>
        <dbReference type="Proteomes" id="UP001224775"/>
    </source>
</evidence>
<name>A0AAD8YCD6_9STRA</name>
<dbReference type="Pfam" id="PF07648">
    <property type="entry name" value="Kazal_2"/>
    <property type="match status" value="2"/>
</dbReference>
<accession>A0AAD8YCD6</accession>
<feature type="non-terminal residue" evidence="8">
    <location>
        <position position="653"/>
    </location>
</feature>
<evidence type="ECO:0008006" key="10">
    <source>
        <dbReference type="Google" id="ProtNLM"/>
    </source>
</evidence>
<evidence type="ECO:0000256" key="3">
    <source>
        <dbReference type="ARBA" id="ARBA00023180"/>
    </source>
</evidence>
<evidence type="ECO:0000259" key="6">
    <source>
        <dbReference type="PROSITE" id="PS50836"/>
    </source>
</evidence>
<feature type="region of interest" description="Disordered" evidence="4">
    <location>
        <begin position="519"/>
        <end position="653"/>
    </location>
</feature>
<dbReference type="InterPro" id="IPR011142">
    <property type="entry name" value="Spider_toxin_CSTX_Knottin_CS"/>
</dbReference>
<dbReference type="PROSITE" id="PS60029">
    <property type="entry name" value="SPIDER_CSTX"/>
    <property type="match status" value="1"/>
</dbReference>
<feature type="compositionally biased region" description="Low complexity" evidence="4">
    <location>
        <begin position="532"/>
        <end position="587"/>
    </location>
</feature>
<feature type="domain" description="Kazal-like" evidence="7">
    <location>
        <begin position="359"/>
        <end position="413"/>
    </location>
</feature>
<proteinExistence type="predicted"/>
<feature type="domain" description="Kazal-like" evidence="7">
    <location>
        <begin position="256"/>
        <end position="300"/>
    </location>
</feature>
<dbReference type="CDD" id="cd00104">
    <property type="entry name" value="KAZAL_FS"/>
    <property type="match status" value="2"/>
</dbReference>
<keyword evidence="2" id="KW-1015">Disulfide bond</keyword>
<dbReference type="SUPFAM" id="SSF100895">
    <property type="entry name" value="Kazal-type serine protease inhibitors"/>
    <property type="match status" value="2"/>
</dbReference>
<feature type="compositionally biased region" description="Pro residues" evidence="4">
    <location>
        <begin position="588"/>
        <end position="606"/>
    </location>
</feature>
<dbReference type="PANTHER" id="PTHR13866">
    <property type="entry name" value="SPARC OSTEONECTIN"/>
    <property type="match status" value="1"/>
</dbReference>
<organism evidence="8 9">
    <name type="scientific">Skeletonema marinoi</name>
    <dbReference type="NCBI Taxonomy" id="267567"/>
    <lineage>
        <taxon>Eukaryota</taxon>
        <taxon>Sar</taxon>
        <taxon>Stramenopiles</taxon>
        <taxon>Ochrophyta</taxon>
        <taxon>Bacillariophyta</taxon>
        <taxon>Coscinodiscophyceae</taxon>
        <taxon>Thalassiosirophycidae</taxon>
        <taxon>Thalassiosirales</taxon>
        <taxon>Skeletonemataceae</taxon>
        <taxon>Skeletonema</taxon>
        <taxon>Skeletonema marinoi-dohrnii complex</taxon>
    </lineage>
</organism>
<reference evidence="8" key="1">
    <citation type="submission" date="2023-06" db="EMBL/GenBank/DDBJ databases">
        <title>Survivors Of The Sea: Transcriptome response of Skeletonema marinoi to long-term dormancy.</title>
        <authorList>
            <person name="Pinder M.I.M."/>
            <person name="Kourtchenko O."/>
            <person name="Robertson E.K."/>
            <person name="Larsson T."/>
            <person name="Maumus F."/>
            <person name="Osuna-Cruz C.M."/>
            <person name="Vancaester E."/>
            <person name="Stenow R."/>
            <person name="Vandepoele K."/>
            <person name="Ploug H."/>
            <person name="Bruchert V."/>
            <person name="Godhe A."/>
            <person name="Topel M."/>
        </authorList>
    </citation>
    <scope>NUCLEOTIDE SEQUENCE</scope>
    <source>
        <strain evidence="8">R05AC</strain>
    </source>
</reference>
<dbReference type="GO" id="GO:0005615">
    <property type="term" value="C:extracellular space"/>
    <property type="evidence" value="ECO:0007669"/>
    <property type="project" value="TreeGrafter"/>
</dbReference>
<feature type="signal peptide" evidence="5">
    <location>
        <begin position="1"/>
        <end position="21"/>
    </location>
</feature>
<feature type="chain" id="PRO_5042261422" description="Kazal-like domain-containing protein" evidence="5">
    <location>
        <begin position="22"/>
        <end position="653"/>
    </location>
</feature>
<feature type="compositionally biased region" description="Low complexity" evidence="4">
    <location>
        <begin position="607"/>
        <end position="653"/>
    </location>
</feature>
<dbReference type="GO" id="GO:0005509">
    <property type="term" value="F:calcium ion binding"/>
    <property type="evidence" value="ECO:0007669"/>
    <property type="project" value="TreeGrafter"/>
</dbReference>
<dbReference type="Proteomes" id="UP001224775">
    <property type="component" value="Unassembled WGS sequence"/>
</dbReference>
<protein>
    <recommendedName>
        <fullName evidence="10">Kazal-like domain-containing protein</fullName>
    </recommendedName>
</protein>